<proteinExistence type="predicted"/>
<feature type="chain" id="PRO_5015567732" evidence="1">
    <location>
        <begin position="32"/>
        <end position="339"/>
    </location>
</feature>
<evidence type="ECO:0000256" key="1">
    <source>
        <dbReference type="SAM" id="SignalP"/>
    </source>
</evidence>
<dbReference type="InterPro" id="IPR036034">
    <property type="entry name" value="PDZ_sf"/>
</dbReference>
<dbReference type="AlphaFoldDB" id="A0A2T5UCE4"/>
<evidence type="ECO:0000313" key="3">
    <source>
        <dbReference type="EMBL" id="PTW49166.1"/>
    </source>
</evidence>
<gene>
    <name evidence="3" type="ORF">C8J25_101672</name>
</gene>
<dbReference type="Gene3D" id="2.30.42.10">
    <property type="match status" value="1"/>
</dbReference>
<organism evidence="3 4">
    <name type="scientific">Sphingomonas faeni</name>
    <dbReference type="NCBI Taxonomy" id="185950"/>
    <lineage>
        <taxon>Bacteria</taxon>
        <taxon>Pseudomonadati</taxon>
        <taxon>Pseudomonadota</taxon>
        <taxon>Alphaproteobacteria</taxon>
        <taxon>Sphingomonadales</taxon>
        <taxon>Sphingomonadaceae</taxon>
        <taxon>Sphingomonas</taxon>
    </lineage>
</organism>
<dbReference type="PANTHER" id="PTHR22726">
    <property type="entry name" value="METALLOENDOPEPTIDASE OMA1"/>
    <property type="match status" value="1"/>
</dbReference>
<dbReference type="CDD" id="cd07342">
    <property type="entry name" value="M48C_Oma1_like"/>
    <property type="match status" value="1"/>
</dbReference>
<dbReference type="GO" id="GO:0004222">
    <property type="term" value="F:metalloendopeptidase activity"/>
    <property type="evidence" value="ECO:0007669"/>
    <property type="project" value="TreeGrafter"/>
</dbReference>
<dbReference type="SUPFAM" id="SSF50156">
    <property type="entry name" value="PDZ domain-like"/>
    <property type="match status" value="1"/>
</dbReference>
<dbReference type="GO" id="GO:0016020">
    <property type="term" value="C:membrane"/>
    <property type="evidence" value="ECO:0007669"/>
    <property type="project" value="TreeGrafter"/>
</dbReference>
<reference evidence="3 4" key="1">
    <citation type="submission" date="2018-04" db="EMBL/GenBank/DDBJ databases">
        <title>Genomic Encyclopedia of Type Strains, Phase III (KMG-III): the genomes of soil and plant-associated and newly described type strains.</title>
        <authorList>
            <person name="Whitman W."/>
        </authorList>
    </citation>
    <scope>NUCLEOTIDE SEQUENCE [LARGE SCALE GENOMIC DNA]</scope>
    <source>
        <strain evidence="3 4">MA-olki</strain>
    </source>
</reference>
<dbReference type="Proteomes" id="UP000244013">
    <property type="component" value="Unassembled WGS sequence"/>
</dbReference>
<sequence>MSIISRLAPFLMLTAAAPTALPAAPMPVADAAPTAAFFDTLRAADLRLATIAYRLTTANAALCDRLQPQIGMPIHALTQYGPGARKAAAATFGFESTIGVEAVVAGGPADRAGVRPNDSIVAIDDRPQPGLPSADTPESAAVRDAAEAIITDAPVGKPVRLTVLRDGKRLPITIDPVAGCRSRFEILLGSGLDASADGAIVQLGERFFEGYTDEEIAVVVAHELSHNILRHRARLDAAKINRGLLAELGRNGRLIRETEDQADLLGIYLLANAGYDPMSAPKFWRSKGGAIDGGLFRSRTHASSKARAEALEAAARDIASTSTRPIIPPVVATRNVPLR</sequence>
<evidence type="ECO:0000313" key="4">
    <source>
        <dbReference type="Proteomes" id="UP000244013"/>
    </source>
</evidence>
<dbReference type="GeneID" id="91004753"/>
<dbReference type="SMART" id="SM00228">
    <property type="entry name" value="PDZ"/>
    <property type="match status" value="1"/>
</dbReference>
<evidence type="ECO:0000259" key="2">
    <source>
        <dbReference type="SMART" id="SM00228"/>
    </source>
</evidence>
<feature type="domain" description="PDZ" evidence="2">
    <location>
        <begin position="68"/>
        <end position="167"/>
    </location>
</feature>
<accession>A0A2T5UCE4</accession>
<comment type="caution">
    <text evidence="3">The sequence shown here is derived from an EMBL/GenBank/DDBJ whole genome shotgun (WGS) entry which is preliminary data.</text>
</comment>
<keyword evidence="1" id="KW-0732">Signal</keyword>
<dbReference type="InterPro" id="IPR001478">
    <property type="entry name" value="PDZ"/>
</dbReference>
<feature type="signal peptide" evidence="1">
    <location>
        <begin position="1"/>
        <end position="31"/>
    </location>
</feature>
<name>A0A2T5UCE4_9SPHN</name>
<dbReference type="GO" id="GO:0051603">
    <property type="term" value="P:proteolysis involved in protein catabolic process"/>
    <property type="evidence" value="ECO:0007669"/>
    <property type="project" value="TreeGrafter"/>
</dbReference>
<dbReference type="EMBL" id="QAYE01000001">
    <property type="protein sequence ID" value="PTW49166.1"/>
    <property type="molecule type" value="Genomic_DNA"/>
</dbReference>
<dbReference type="InterPro" id="IPR041489">
    <property type="entry name" value="PDZ_6"/>
</dbReference>
<dbReference type="InterPro" id="IPR051156">
    <property type="entry name" value="Mito/Outer_Membr_Metalloprot"/>
</dbReference>
<protein>
    <submittedName>
        <fullName evidence="3">PDZ domain-containing protein</fullName>
    </submittedName>
</protein>
<dbReference type="Pfam" id="PF17820">
    <property type="entry name" value="PDZ_6"/>
    <property type="match status" value="1"/>
</dbReference>
<dbReference type="PANTHER" id="PTHR22726:SF1">
    <property type="entry name" value="METALLOENDOPEPTIDASE OMA1, MITOCHONDRIAL"/>
    <property type="match status" value="1"/>
</dbReference>
<dbReference type="RefSeq" id="WP_244186707.1">
    <property type="nucleotide sequence ID" value="NZ_QAYE01000001.1"/>
</dbReference>